<dbReference type="EMBL" id="JAGMWT010000001">
    <property type="protein sequence ID" value="KAH7139002.1"/>
    <property type="molecule type" value="Genomic_DNA"/>
</dbReference>
<name>A0A9P9EKY2_9PLEO</name>
<organism evidence="1 2">
    <name type="scientific">Dendryphion nanum</name>
    <dbReference type="NCBI Taxonomy" id="256645"/>
    <lineage>
        <taxon>Eukaryota</taxon>
        <taxon>Fungi</taxon>
        <taxon>Dikarya</taxon>
        <taxon>Ascomycota</taxon>
        <taxon>Pezizomycotina</taxon>
        <taxon>Dothideomycetes</taxon>
        <taxon>Pleosporomycetidae</taxon>
        <taxon>Pleosporales</taxon>
        <taxon>Torulaceae</taxon>
        <taxon>Dendryphion</taxon>
    </lineage>
</organism>
<dbReference type="Proteomes" id="UP000700596">
    <property type="component" value="Unassembled WGS sequence"/>
</dbReference>
<protein>
    <submittedName>
        <fullName evidence="1">Uncharacterized protein</fullName>
    </submittedName>
</protein>
<reference evidence="1" key="1">
    <citation type="journal article" date="2021" name="Nat. Commun.">
        <title>Genetic determinants of endophytism in the Arabidopsis root mycobiome.</title>
        <authorList>
            <person name="Mesny F."/>
            <person name="Miyauchi S."/>
            <person name="Thiergart T."/>
            <person name="Pickel B."/>
            <person name="Atanasova L."/>
            <person name="Karlsson M."/>
            <person name="Huettel B."/>
            <person name="Barry K.W."/>
            <person name="Haridas S."/>
            <person name="Chen C."/>
            <person name="Bauer D."/>
            <person name="Andreopoulos W."/>
            <person name="Pangilinan J."/>
            <person name="LaButti K."/>
            <person name="Riley R."/>
            <person name="Lipzen A."/>
            <person name="Clum A."/>
            <person name="Drula E."/>
            <person name="Henrissat B."/>
            <person name="Kohler A."/>
            <person name="Grigoriev I.V."/>
            <person name="Martin F.M."/>
            <person name="Hacquard S."/>
        </authorList>
    </citation>
    <scope>NUCLEOTIDE SEQUENCE</scope>
    <source>
        <strain evidence="1">MPI-CAGE-CH-0243</strain>
    </source>
</reference>
<gene>
    <name evidence="1" type="ORF">B0J11DRAFT_515811</name>
</gene>
<comment type="caution">
    <text evidence="1">The sequence shown here is derived from an EMBL/GenBank/DDBJ whole genome shotgun (WGS) entry which is preliminary data.</text>
</comment>
<proteinExistence type="predicted"/>
<keyword evidence="2" id="KW-1185">Reference proteome</keyword>
<dbReference type="AlphaFoldDB" id="A0A9P9EKY2"/>
<accession>A0A9P9EKY2</accession>
<evidence type="ECO:0000313" key="1">
    <source>
        <dbReference type="EMBL" id="KAH7139002.1"/>
    </source>
</evidence>
<evidence type="ECO:0000313" key="2">
    <source>
        <dbReference type="Proteomes" id="UP000700596"/>
    </source>
</evidence>
<sequence length="77" mass="8762">MACVCIHVYARFVSAFHVSLPTIPNPNQSTHGRIPKWQCLVRRKRTTNSSLGSKTENLKQTHDSSAWTVDTNLRRIV</sequence>